<dbReference type="PROSITE" id="PS50222">
    <property type="entry name" value="EF_HAND_2"/>
    <property type="match status" value="2"/>
</dbReference>
<feature type="domain" description="EF-hand" evidence="2">
    <location>
        <begin position="20"/>
        <end position="55"/>
    </location>
</feature>
<dbReference type="PROSITE" id="PS00018">
    <property type="entry name" value="EF_HAND_1"/>
    <property type="match status" value="2"/>
</dbReference>
<dbReference type="CDD" id="cd00051">
    <property type="entry name" value="EFh"/>
    <property type="match status" value="1"/>
</dbReference>
<dbReference type="SMART" id="SM00054">
    <property type="entry name" value="EFh"/>
    <property type="match status" value="2"/>
</dbReference>
<dbReference type="FunCoup" id="A0A1Q3CBW4">
    <property type="interactions" value="320"/>
</dbReference>
<protein>
    <submittedName>
        <fullName evidence="3">EF_hand_5 domain-containing protein</fullName>
    </submittedName>
</protein>
<dbReference type="Gene3D" id="1.10.238.10">
    <property type="entry name" value="EF-hand"/>
    <property type="match status" value="2"/>
</dbReference>
<dbReference type="InterPro" id="IPR018247">
    <property type="entry name" value="EF_Hand_1_Ca_BS"/>
</dbReference>
<dbReference type="GO" id="GO:0005509">
    <property type="term" value="F:calcium ion binding"/>
    <property type="evidence" value="ECO:0007669"/>
    <property type="project" value="InterPro"/>
</dbReference>
<keyword evidence="4" id="KW-1185">Reference proteome</keyword>
<evidence type="ECO:0000313" key="3">
    <source>
        <dbReference type="EMBL" id="GAV77602.1"/>
    </source>
</evidence>
<accession>A0A1Q3CBW4</accession>
<organism evidence="3 4">
    <name type="scientific">Cephalotus follicularis</name>
    <name type="common">Albany pitcher plant</name>
    <dbReference type="NCBI Taxonomy" id="3775"/>
    <lineage>
        <taxon>Eukaryota</taxon>
        <taxon>Viridiplantae</taxon>
        <taxon>Streptophyta</taxon>
        <taxon>Embryophyta</taxon>
        <taxon>Tracheophyta</taxon>
        <taxon>Spermatophyta</taxon>
        <taxon>Magnoliopsida</taxon>
        <taxon>eudicotyledons</taxon>
        <taxon>Gunneridae</taxon>
        <taxon>Pentapetalae</taxon>
        <taxon>rosids</taxon>
        <taxon>fabids</taxon>
        <taxon>Oxalidales</taxon>
        <taxon>Cephalotaceae</taxon>
        <taxon>Cephalotus</taxon>
    </lineage>
</organism>
<dbReference type="InterPro" id="IPR002048">
    <property type="entry name" value="EF_hand_dom"/>
</dbReference>
<dbReference type="Pfam" id="PF13499">
    <property type="entry name" value="EF-hand_7"/>
    <property type="match status" value="1"/>
</dbReference>
<sequence>MGVVIIDGSTVRAFVGDEAQFKKSIKEAFAALDLNKDGVLSRSELRKAFESLRLIEAHFGVEVKTPPDQLTQFYDSIFDKFDCDNNGTVDLEEFGSEMKMIMLAIADGLGSSPIQMALEDDDTSLLKQAADLEASKIYHKPSAT</sequence>
<dbReference type="PANTHER" id="PTHR34574:SF5">
    <property type="entry name" value="CALCIUM-BINDING EF-HAND FAMILY PROTEIN"/>
    <property type="match status" value="1"/>
</dbReference>
<evidence type="ECO:0000313" key="4">
    <source>
        <dbReference type="Proteomes" id="UP000187406"/>
    </source>
</evidence>
<dbReference type="PANTHER" id="PTHR34574">
    <property type="entry name" value="CALCIUM-BINDING EF-HAND FAMILY PROTEIN-RELATED"/>
    <property type="match status" value="1"/>
</dbReference>
<dbReference type="Proteomes" id="UP000187406">
    <property type="component" value="Unassembled WGS sequence"/>
</dbReference>
<reference evidence="4" key="1">
    <citation type="submission" date="2016-04" db="EMBL/GenBank/DDBJ databases">
        <title>Cephalotus genome sequencing.</title>
        <authorList>
            <person name="Fukushima K."/>
            <person name="Hasebe M."/>
            <person name="Fang X."/>
        </authorList>
    </citation>
    <scope>NUCLEOTIDE SEQUENCE [LARGE SCALE GENOMIC DNA]</scope>
    <source>
        <strain evidence="4">cv. St1</strain>
    </source>
</reference>
<dbReference type="InterPro" id="IPR011992">
    <property type="entry name" value="EF-hand-dom_pair"/>
</dbReference>
<dbReference type="EMBL" id="BDDD01001651">
    <property type="protein sequence ID" value="GAV77602.1"/>
    <property type="molecule type" value="Genomic_DNA"/>
</dbReference>
<evidence type="ECO:0000256" key="1">
    <source>
        <dbReference type="ARBA" id="ARBA00022837"/>
    </source>
</evidence>
<name>A0A1Q3CBW4_CEPFO</name>
<proteinExistence type="predicted"/>
<keyword evidence="1" id="KW-0106">Calcium</keyword>
<dbReference type="OrthoDB" id="186625at2759"/>
<dbReference type="AlphaFoldDB" id="A0A1Q3CBW4"/>
<comment type="caution">
    <text evidence="3">The sequence shown here is derived from an EMBL/GenBank/DDBJ whole genome shotgun (WGS) entry which is preliminary data.</text>
</comment>
<dbReference type="STRING" id="3775.A0A1Q3CBW4"/>
<dbReference type="SUPFAM" id="SSF47473">
    <property type="entry name" value="EF-hand"/>
    <property type="match status" value="1"/>
</dbReference>
<gene>
    <name evidence="3" type="ORF">CFOL_v3_21073</name>
</gene>
<dbReference type="InParanoid" id="A0A1Q3CBW4"/>
<evidence type="ECO:0000259" key="2">
    <source>
        <dbReference type="PROSITE" id="PS50222"/>
    </source>
</evidence>
<feature type="domain" description="EF-hand" evidence="2">
    <location>
        <begin position="69"/>
        <end position="104"/>
    </location>
</feature>